<dbReference type="PANTHER" id="PTHR10953:SF240">
    <property type="entry name" value="SULFUR CARRIER PROTEIN THIS ADENYLYLTRANSFERASE"/>
    <property type="match status" value="1"/>
</dbReference>
<dbReference type="Gene3D" id="3.40.50.720">
    <property type="entry name" value="NAD(P)-binding Rossmann-like Domain"/>
    <property type="match status" value="1"/>
</dbReference>
<keyword evidence="3" id="KW-0808">Transferase</keyword>
<dbReference type="FunFam" id="3.40.50.720:FF:000080">
    <property type="entry name" value="Thiazole biosynthesis adenylyltransferase ThiF"/>
    <property type="match status" value="1"/>
</dbReference>
<protein>
    <submittedName>
        <fullName evidence="3">ThiF family adenylyltransferase</fullName>
    </submittedName>
</protein>
<dbReference type="Pfam" id="PF00899">
    <property type="entry name" value="ThiF"/>
    <property type="match status" value="1"/>
</dbReference>
<organism evidence="3">
    <name type="scientific">Vibrio sp. HB236076</name>
    <dbReference type="NCBI Taxonomy" id="3232307"/>
    <lineage>
        <taxon>Bacteria</taxon>
        <taxon>Pseudomonadati</taxon>
        <taxon>Pseudomonadota</taxon>
        <taxon>Gammaproteobacteria</taxon>
        <taxon>Vibrionales</taxon>
        <taxon>Vibrionaceae</taxon>
        <taxon>Vibrio</taxon>
    </lineage>
</organism>
<proteinExistence type="inferred from homology"/>
<name>A0AB39H9L9_9VIBR</name>
<evidence type="ECO:0000313" key="3">
    <source>
        <dbReference type="EMBL" id="XDK25031.1"/>
    </source>
</evidence>
<evidence type="ECO:0000259" key="2">
    <source>
        <dbReference type="Pfam" id="PF00899"/>
    </source>
</evidence>
<dbReference type="InterPro" id="IPR045886">
    <property type="entry name" value="ThiF/MoeB/HesA"/>
</dbReference>
<dbReference type="SUPFAM" id="SSF69572">
    <property type="entry name" value="Activating enzymes of the ubiquitin-like proteins"/>
    <property type="match status" value="1"/>
</dbReference>
<reference evidence="3" key="1">
    <citation type="submission" date="2024-07" db="EMBL/GenBank/DDBJ databases">
        <title>Genome Analysis of a Potential Novel Vibrio Species Secreting pH- and Thermo-stable Alginate Lyase and its Application in Producing Alginate Oligosaccharides.</title>
        <authorList>
            <person name="Huang H."/>
            <person name="Bao K."/>
        </authorList>
    </citation>
    <scope>NUCLEOTIDE SEQUENCE</scope>
    <source>
        <strain evidence="3">HB236076</strain>
    </source>
</reference>
<dbReference type="GO" id="GO:0016779">
    <property type="term" value="F:nucleotidyltransferase activity"/>
    <property type="evidence" value="ECO:0007669"/>
    <property type="project" value="UniProtKB-KW"/>
</dbReference>
<gene>
    <name evidence="3" type="ORF">AB0763_12965</name>
</gene>
<sequence length="269" mass="29654">MLSDKEFIRYSRQVAIPEIGLDGQVAIKQARVLVIGCGGLGCQVALQLAGAGVGHLVLVDDDQVDLSNLHRQITYRETDLQQPKVQALSQQIDQLNPWVQCRTVNRRMSDQQLAIEISMADIVVDGSDNFATRKQVNKLCYQQQKALISAAVTGWGGFCSRFNFHWLASRGSQPCYQCLTGDPEDNQARNCQSVGVVGSVVSTIASVQSLMTLQVILGNEEAALPGSESGSWVHQFDGLTMQWQRYWFTTDPSCRVCCDTSEAIHENSI</sequence>
<dbReference type="PANTHER" id="PTHR10953">
    <property type="entry name" value="UBIQUITIN-ACTIVATING ENZYME E1"/>
    <property type="match status" value="1"/>
</dbReference>
<evidence type="ECO:0000256" key="1">
    <source>
        <dbReference type="ARBA" id="ARBA00009919"/>
    </source>
</evidence>
<keyword evidence="3" id="KW-0548">Nucleotidyltransferase</keyword>
<accession>A0AB39H9L9</accession>
<feature type="domain" description="THIF-type NAD/FAD binding fold" evidence="2">
    <location>
        <begin position="10"/>
        <end position="255"/>
    </location>
</feature>
<dbReference type="RefSeq" id="WP_306102421.1">
    <property type="nucleotide sequence ID" value="NZ_CP162601.1"/>
</dbReference>
<dbReference type="InterPro" id="IPR000594">
    <property type="entry name" value="ThiF_NAD_FAD-bd"/>
</dbReference>
<dbReference type="GO" id="GO:0008146">
    <property type="term" value="F:sulfotransferase activity"/>
    <property type="evidence" value="ECO:0007669"/>
    <property type="project" value="TreeGrafter"/>
</dbReference>
<dbReference type="KEGG" id="vih:AB0763_12965"/>
<dbReference type="EMBL" id="CP162601">
    <property type="protein sequence ID" value="XDK25031.1"/>
    <property type="molecule type" value="Genomic_DNA"/>
</dbReference>
<dbReference type="InterPro" id="IPR035985">
    <property type="entry name" value="Ubiquitin-activating_enz"/>
</dbReference>
<dbReference type="GO" id="GO:0005829">
    <property type="term" value="C:cytosol"/>
    <property type="evidence" value="ECO:0007669"/>
    <property type="project" value="TreeGrafter"/>
</dbReference>
<dbReference type="GO" id="GO:0004792">
    <property type="term" value="F:thiosulfate-cyanide sulfurtransferase activity"/>
    <property type="evidence" value="ECO:0007669"/>
    <property type="project" value="TreeGrafter"/>
</dbReference>
<comment type="similarity">
    <text evidence="1">Belongs to the HesA/MoeB/ThiF family.</text>
</comment>
<dbReference type="AlphaFoldDB" id="A0AB39H9L9"/>
<dbReference type="CDD" id="cd00757">
    <property type="entry name" value="ThiF_MoeB_HesA_family"/>
    <property type="match status" value="1"/>
</dbReference>
<dbReference type="GO" id="GO:0008641">
    <property type="term" value="F:ubiquitin-like modifier activating enzyme activity"/>
    <property type="evidence" value="ECO:0007669"/>
    <property type="project" value="InterPro"/>
</dbReference>